<dbReference type="Proteomes" id="UP000008825">
    <property type="component" value="Chromosome"/>
</dbReference>
<reference evidence="1 2" key="1">
    <citation type="submission" date="2008-07" db="EMBL/GenBank/DDBJ databases">
        <title>Complete sequence of Geobacter bemidjiensis BEM.</title>
        <authorList>
            <consortium name="US DOE Joint Genome Institute"/>
            <person name="Lucas S."/>
            <person name="Copeland A."/>
            <person name="Lapidus A."/>
            <person name="Glavina del Rio T."/>
            <person name="Dalin E."/>
            <person name="Tice H."/>
            <person name="Bruce D."/>
            <person name="Goodwin L."/>
            <person name="Pitluck S."/>
            <person name="Kiss H."/>
            <person name="Brettin T."/>
            <person name="Detter J.C."/>
            <person name="Han C."/>
            <person name="Kuske C.R."/>
            <person name="Schmutz J."/>
            <person name="Larimer F."/>
            <person name="Land M."/>
            <person name="Hauser L."/>
            <person name="Kyrpides N."/>
            <person name="Lykidis A."/>
            <person name="Lovley D."/>
            <person name="Richardson P."/>
        </authorList>
    </citation>
    <scope>NUCLEOTIDE SEQUENCE [LARGE SCALE GENOMIC DNA]</scope>
    <source>
        <strain evidence="2">ATCC BAA-1014 / DSM 16622 / JCM 12645 / Bem</strain>
    </source>
</reference>
<dbReference type="KEGG" id="gbm:Gbem_4150"/>
<name>E1P6B7_CITBB</name>
<organism evidence="1 2">
    <name type="scientific">Citrifermentans bemidjiense (strain ATCC BAA-1014 / DSM 16622 / JCM 12645 / Bem)</name>
    <name type="common">Geobacter bemidjiensis</name>
    <dbReference type="NCBI Taxonomy" id="404380"/>
    <lineage>
        <taxon>Bacteria</taxon>
        <taxon>Pseudomonadati</taxon>
        <taxon>Thermodesulfobacteriota</taxon>
        <taxon>Desulfuromonadia</taxon>
        <taxon>Geobacterales</taxon>
        <taxon>Geobacteraceae</taxon>
        <taxon>Citrifermentans</taxon>
    </lineage>
</organism>
<dbReference type="HOGENOM" id="CLU_3007805_0_0_7"/>
<gene>
    <name evidence="1" type="ordered locus">Gbem_4150</name>
</gene>
<accession>E1P6B7</accession>
<dbReference type="AlphaFoldDB" id="E1P6B7"/>
<dbReference type="EMBL" id="CP001124">
    <property type="protein sequence ID" value="ADO00812.1"/>
    <property type="molecule type" value="Genomic_DNA"/>
</dbReference>
<sequence length="56" mass="6525">MVTPYFSRSGVSRRSIPAVGCNIVHRGFVTEWCQIFLHDVCRGSLHLEHRRVRLML</sequence>
<keyword evidence="2" id="KW-1185">Reference proteome</keyword>
<reference evidence="1 2" key="2">
    <citation type="journal article" date="2010" name="BMC Genomics">
        <title>The genome of Geobacter bemidjiensis, exemplar for the subsurface clade of Geobacter species that predominate in Fe(III)-reducing subsurface environments.</title>
        <authorList>
            <person name="Aklujkar M."/>
            <person name="Young N.D."/>
            <person name="Holmes D."/>
            <person name="Chavan M."/>
            <person name="Risso C."/>
            <person name="Kiss H.E."/>
            <person name="Han C.S."/>
            <person name="Land M.L."/>
            <person name="Lovley D.R."/>
        </authorList>
    </citation>
    <scope>NUCLEOTIDE SEQUENCE [LARGE SCALE GENOMIC DNA]</scope>
    <source>
        <strain evidence="2">ATCC BAA-1014 / DSM 16622 / JCM 12645 / Bem</strain>
    </source>
</reference>
<evidence type="ECO:0000313" key="1">
    <source>
        <dbReference type="EMBL" id="ADO00812.1"/>
    </source>
</evidence>
<protein>
    <submittedName>
        <fullName evidence="1">Uncharacterized protein</fullName>
    </submittedName>
</protein>
<evidence type="ECO:0000313" key="2">
    <source>
        <dbReference type="Proteomes" id="UP000008825"/>
    </source>
</evidence>
<proteinExistence type="predicted"/>